<dbReference type="KEGG" id="mshg:MSG_02170"/>
<sequence length="55" mass="5786">MTEVREGVRSSQRVADIDLDKFGGAACADEFKVARMAPELGIIAAAPDAPSAHDE</sequence>
<dbReference type="Proteomes" id="UP000217736">
    <property type="component" value="Chromosome"/>
</dbReference>
<gene>
    <name evidence="1" type="ORF">MSG_02170</name>
</gene>
<accession>A0A1Z4EH80</accession>
<protein>
    <submittedName>
        <fullName evidence="1">Uncharacterized protein</fullName>
    </submittedName>
</protein>
<dbReference type="RefSeq" id="WP_162899187.1">
    <property type="nucleotide sequence ID" value="NZ_AP018164.1"/>
</dbReference>
<proteinExistence type="predicted"/>
<dbReference type="EMBL" id="AP018164">
    <property type="protein sequence ID" value="BAX92319.1"/>
    <property type="molecule type" value="Genomic_DNA"/>
</dbReference>
<organism evidence="1 2">
    <name type="scientific">Mycobacterium shigaense</name>
    <dbReference type="NCBI Taxonomy" id="722731"/>
    <lineage>
        <taxon>Bacteria</taxon>
        <taxon>Bacillati</taxon>
        <taxon>Actinomycetota</taxon>
        <taxon>Actinomycetes</taxon>
        <taxon>Mycobacteriales</taxon>
        <taxon>Mycobacteriaceae</taxon>
        <taxon>Mycobacterium</taxon>
        <taxon>Mycobacterium simiae complex</taxon>
    </lineage>
</organism>
<evidence type="ECO:0000313" key="1">
    <source>
        <dbReference type="EMBL" id="BAX92319.1"/>
    </source>
</evidence>
<evidence type="ECO:0000313" key="2">
    <source>
        <dbReference type="Proteomes" id="UP000217736"/>
    </source>
</evidence>
<keyword evidence="2" id="KW-1185">Reference proteome</keyword>
<dbReference type="AlphaFoldDB" id="A0A1Z4EH80"/>
<reference evidence="2" key="1">
    <citation type="submission" date="2017-06" db="EMBL/GenBank/DDBJ databases">
        <title>Complete Genome Sequence of Mycobacterium shigaense.</title>
        <authorList>
            <person name="Fukano H."/>
            <person name="Yoshida M."/>
            <person name="Kazumi Y."/>
            <person name="Ogura Y."/>
            <person name="Mitarai S."/>
            <person name="Hayashi T."/>
            <person name="Hoshino Y."/>
        </authorList>
    </citation>
    <scope>NUCLEOTIDE SEQUENCE [LARGE SCALE GENOMIC DNA]</scope>
    <source>
        <strain evidence="2">UN-152</strain>
    </source>
</reference>
<name>A0A1Z4EH80_9MYCO</name>